<keyword evidence="3" id="KW-1185">Reference proteome</keyword>
<gene>
    <name evidence="2" type="ORF">AArcSt11_16780</name>
</gene>
<protein>
    <submittedName>
        <fullName evidence="2">Uncharacterized protein</fullName>
    </submittedName>
</protein>
<evidence type="ECO:0000313" key="3">
    <source>
        <dbReference type="Proteomes" id="UP001202674"/>
    </source>
</evidence>
<dbReference type="Proteomes" id="UP001202674">
    <property type="component" value="Unassembled WGS sequence"/>
</dbReference>
<evidence type="ECO:0000256" key="1">
    <source>
        <dbReference type="SAM" id="MobiDB-lite"/>
    </source>
</evidence>
<accession>A0AAE3K6U7</accession>
<name>A0AAE3K6U7_9EURY</name>
<comment type="caution">
    <text evidence="2">The sequence shown here is derived from an EMBL/GenBank/DDBJ whole genome shotgun (WGS) entry which is preliminary data.</text>
</comment>
<proteinExistence type="predicted"/>
<feature type="compositionally biased region" description="Basic and acidic residues" evidence="1">
    <location>
        <begin position="170"/>
        <end position="186"/>
    </location>
</feature>
<dbReference type="EMBL" id="JAKRVY010000023">
    <property type="protein sequence ID" value="MCL9815306.1"/>
    <property type="molecule type" value="Genomic_DNA"/>
</dbReference>
<sequence length="194" mass="21962">MNGPTRRDFLSVVCGTSLVVTLPGCLDILADEDRQLLFVQMMNYRDETQQLCLRISQNETVVFERVYRVHPADVDEELPGTASPNHYMIDPDLGDQPGDYLVEARYPHNDQWTSLELSDVESSHVGPVVQMFGGFSFPDIYYYEFEEDLPSEEAPSGASGSGPYTLEQGKSFREDQLDDQADRDYEVETDNVCN</sequence>
<organism evidence="2 3">
    <name type="scientific">Natranaeroarchaeum aerophilus</name>
    <dbReference type="NCBI Taxonomy" id="2917711"/>
    <lineage>
        <taxon>Archaea</taxon>
        <taxon>Methanobacteriati</taxon>
        <taxon>Methanobacteriota</taxon>
        <taxon>Stenosarchaea group</taxon>
        <taxon>Halobacteria</taxon>
        <taxon>Halobacteriales</taxon>
        <taxon>Natronoarchaeaceae</taxon>
        <taxon>Natranaeroarchaeum</taxon>
    </lineage>
</organism>
<dbReference type="AlphaFoldDB" id="A0AAE3K6U7"/>
<feature type="compositionally biased region" description="Low complexity" evidence="1">
    <location>
        <begin position="152"/>
        <end position="163"/>
    </location>
</feature>
<feature type="region of interest" description="Disordered" evidence="1">
    <location>
        <begin position="149"/>
        <end position="194"/>
    </location>
</feature>
<reference evidence="2 3" key="1">
    <citation type="journal article" date="2022" name="Syst. Appl. Microbiol.">
        <title>Natronocalculus amylovorans gen. nov., sp. nov., and Natranaeroarchaeum aerophilus sp. nov., dominant culturable amylolytic natronoarchaea from hypersaline soda lakes in southwestern Siberia.</title>
        <authorList>
            <person name="Sorokin D.Y."/>
            <person name="Elcheninov A.G."/>
            <person name="Khizhniak T.V."/>
            <person name="Koenen M."/>
            <person name="Bale N.J."/>
            <person name="Damste J.S.S."/>
            <person name="Kublanov I.V."/>
        </authorList>
    </citation>
    <scope>NUCLEOTIDE SEQUENCE [LARGE SCALE GENOMIC DNA]</scope>
    <source>
        <strain evidence="2 3">AArc-St1-1</strain>
    </source>
</reference>
<dbReference type="RefSeq" id="WP_250598850.1">
    <property type="nucleotide sequence ID" value="NZ_JAKRVY010000023.1"/>
</dbReference>
<evidence type="ECO:0000313" key="2">
    <source>
        <dbReference type="EMBL" id="MCL9815306.1"/>
    </source>
</evidence>